<dbReference type="Proteomes" id="UP000233469">
    <property type="component" value="Unassembled WGS sequence"/>
</dbReference>
<protein>
    <submittedName>
        <fullName evidence="1">Uncharacterized protein</fullName>
    </submittedName>
</protein>
<organism evidence="1 2">
    <name type="scientific">Rhizophagus irregularis</name>
    <dbReference type="NCBI Taxonomy" id="588596"/>
    <lineage>
        <taxon>Eukaryota</taxon>
        <taxon>Fungi</taxon>
        <taxon>Fungi incertae sedis</taxon>
        <taxon>Mucoromycota</taxon>
        <taxon>Glomeromycotina</taxon>
        <taxon>Glomeromycetes</taxon>
        <taxon>Glomerales</taxon>
        <taxon>Glomeraceae</taxon>
        <taxon>Rhizophagus</taxon>
    </lineage>
</organism>
<gene>
    <name evidence="1" type="ORF">RhiirC2_781399</name>
</gene>
<dbReference type="AlphaFoldDB" id="A0A2N1N5E5"/>
<accession>A0A2N1N5E5</accession>
<sequence>MEDIVTFPYIGHKAIKVKFFVEELSTIEQMEKSLNDLYDGWLYILLDLKNKHFHMFGLV</sequence>
<name>A0A2N1N5E5_9GLOM</name>
<evidence type="ECO:0000313" key="1">
    <source>
        <dbReference type="EMBL" id="PKK69125.1"/>
    </source>
</evidence>
<dbReference type="EMBL" id="LLXL01000763">
    <property type="protein sequence ID" value="PKK69125.1"/>
    <property type="molecule type" value="Genomic_DNA"/>
</dbReference>
<reference evidence="1 2" key="2">
    <citation type="submission" date="2017-10" db="EMBL/GenBank/DDBJ databases">
        <title>Extensive intraspecific genome diversity in a model arbuscular mycorrhizal fungus.</title>
        <authorList>
            <person name="Chen E.C.H."/>
            <person name="Morin E."/>
            <person name="Baudet D."/>
            <person name="Noel J."/>
            <person name="Ndikumana S."/>
            <person name="Charron P."/>
            <person name="St-Onge C."/>
            <person name="Giorgi J."/>
            <person name="Grigoriev I.V."/>
            <person name="Roux C."/>
            <person name="Martin F.M."/>
            <person name="Corradi N."/>
        </authorList>
    </citation>
    <scope>NUCLEOTIDE SEQUENCE [LARGE SCALE GENOMIC DNA]</scope>
    <source>
        <strain evidence="1 2">C2</strain>
    </source>
</reference>
<comment type="caution">
    <text evidence="1">The sequence shown here is derived from an EMBL/GenBank/DDBJ whole genome shotgun (WGS) entry which is preliminary data.</text>
</comment>
<evidence type="ECO:0000313" key="2">
    <source>
        <dbReference type="Proteomes" id="UP000233469"/>
    </source>
</evidence>
<reference evidence="1 2" key="1">
    <citation type="submission" date="2016-04" db="EMBL/GenBank/DDBJ databases">
        <title>Genome analyses suggest a sexual origin of heterokaryosis in a supposedly ancient asexual fungus.</title>
        <authorList>
            <person name="Ropars J."/>
            <person name="Sedzielewska K."/>
            <person name="Noel J."/>
            <person name="Charron P."/>
            <person name="Farinelli L."/>
            <person name="Marton T."/>
            <person name="Kruger M."/>
            <person name="Pelin A."/>
            <person name="Brachmann A."/>
            <person name="Corradi N."/>
        </authorList>
    </citation>
    <scope>NUCLEOTIDE SEQUENCE [LARGE SCALE GENOMIC DNA]</scope>
    <source>
        <strain evidence="1 2">C2</strain>
    </source>
</reference>
<proteinExistence type="predicted"/>
<dbReference type="VEuPathDB" id="FungiDB:FUN_006299"/>